<dbReference type="PANTHER" id="PTHR23028">
    <property type="entry name" value="ACETYLTRANSFERASE"/>
    <property type="match status" value="1"/>
</dbReference>
<keyword evidence="1" id="KW-1133">Transmembrane helix</keyword>
<feature type="transmembrane region" description="Helical" evidence="1">
    <location>
        <begin position="396"/>
        <end position="415"/>
    </location>
</feature>
<proteinExistence type="predicted"/>
<gene>
    <name evidence="3" type="ORF">SLS56_001667</name>
</gene>
<evidence type="ECO:0000313" key="3">
    <source>
        <dbReference type="EMBL" id="KAL1635614.1"/>
    </source>
</evidence>
<sequence>MPRTSIALLCGRLHALHAPPGLSLCSMEKALLLPRSSNAPGPSRPPQSPTAWLNGIRGIASVIVALNHYLYGEFAAPWLGYGSGPDSRWLHQLPFIRLIWCGHAMPPVFFVISGYCACWSAIRLRDSHGLEKMVASLSASAFRRGLRLYLPVFFMSVLAQLAFFFGLYNWRWTEVSLQPWHRPGDHLKYLATYLLDITNPVYPTDNGGLNLQFWVIPVEYAGSLTCYVTVLALARTKPSTRPLILAALIASFLLRGNCHTYTFLSGVLIAELTLLLPHPPPLLPRLVLLLGTYLLGLPNNYRRTPGYAWLAALEPRAWGAFAEHNWRAVAAALTIGAGALDRAGPLQRLGRARIPQRLGSTSFELYLCHMLLIRMWRNPLVDAVMAGFDVAEPRGFWVAYVVSGVVMATLAMWCAEGLGRVNEGLRVWAGRVEGWAMRGG</sequence>
<dbReference type="EMBL" id="JAJVDC020000010">
    <property type="protein sequence ID" value="KAL1635614.1"/>
    <property type="molecule type" value="Genomic_DNA"/>
</dbReference>
<comment type="caution">
    <text evidence="3">The sequence shown here is derived from an EMBL/GenBank/DDBJ whole genome shotgun (WGS) entry which is preliminary data.</text>
</comment>
<feature type="transmembrane region" description="Helical" evidence="1">
    <location>
        <begin position="245"/>
        <end position="270"/>
    </location>
</feature>
<dbReference type="PANTHER" id="PTHR23028:SF134">
    <property type="entry name" value="PUTATIVE (AFU_ORTHOLOGUE AFUA_4G08520)-RELATED"/>
    <property type="match status" value="1"/>
</dbReference>
<organism evidence="3 4">
    <name type="scientific">Neofusicoccum ribis</name>
    <dbReference type="NCBI Taxonomy" id="45134"/>
    <lineage>
        <taxon>Eukaryota</taxon>
        <taxon>Fungi</taxon>
        <taxon>Dikarya</taxon>
        <taxon>Ascomycota</taxon>
        <taxon>Pezizomycotina</taxon>
        <taxon>Dothideomycetes</taxon>
        <taxon>Dothideomycetes incertae sedis</taxon>
        <taxon>Botryosphaeriales</taxon>
        <taxon>Botryosphaeriaceae</taxon>
        <taxon>Neofusicoccum</taxon>
    </lineage>
</organism>
<feature type="transmembrane region" description="Helical" evidence="1">
    <location>
        <begin position="148"/>
        <end position="170"/>
    </location>
</feature>
<dbReference type="InterPro" id="IPR002656">
    <property type="entry name" value="Acyl_transf_3_dom"/>
</dbReference>
<evidence type="ECO:0000259" key="2">
    <source>
        <dbReference type="Pfam" id="PF01757"/>
    </source>
</evidence>
<keyword evidence="4" id="KW-1185">Reference proteome</keyword>
<feature type="domain" description="Acyltransferase 3" evidence="2">
    <location>
        <begin position="51"/>
        <end position="413"/>
    </location>
</feature>
<keyword evidence="1" id="KW-0812">Transmembrane</keyword>
<keyword evidence="1" id="KW-0472">Membrane</keyword>
<reference evidence="3 4" key="1">
    <citation type="submission" date="2024-02" db="EMBL/GenBank/DDBJ databases">
        <title>De novo assembly and annotation of 12 fungi associated with fruit tree decline syndrome in Ontario, Canada.</title>
        <authorList>
            <person name="Sulman M."/>
            <person name="Ellouze W."/>
            <person name="Ilyukhin E."/>
        </authorList>
    </citation>
    <scope>NUCLEOTIDE SEQUENCE [LARGE SCALE GENOMIC DNA]</scope>
    <source>
        <strain evidence="3 4">M1-105</strain>
    </source>
</reference>
<name>A0ABR3T7R1_9PEZI</name>
<dbReference type="InterPro" id="IPR050879">
    <property type="entry name" value="Acyltransferase_3"/>
</dbReference>
<feature type="transmembrane region" description="Helical" evidence="1">
    <location>
        <begin position="358"/>
        <end position="376"/>
    </location>
</feature>
<accession>A0ABR3T7R1</accession>
<evidence type="ECO:0000313" key="4">
    <source>
        <dbReference type="Proteomes" id="UP001521116"/>
    </source>
</evidence>
<feature type="transmembrane region" description="Helical" evidence="1">
    <location>
        <begin position="282"/>
        <end position="301"/>
    </location>
</feature>
<dbReference type="Proteomes" id="UP001521116">
    <property type="component" value="Unassembled WGS sequence"/>
</dbReference>
<feature type="transmembrane region" description="Helical" evidence="1">
    <location>
        <begin position="211"/>
        <end position="233"/>
    </location>
</feature>
<feature type="transmembrane region" description="Helical" evidence="1">
    <location>
        <begin position="95"/>
        <end position="122"/>
    </location>
</feature>
<evidence type="ECO:0000256" key="1">
    <source>
        <dbReference type="SAM" id="Phobius"/>
    </source>
</evidence>
<dbReference type="Pfam" id="PF01757">
    <property type="entry name" value="Acyl_transf_3"/>
    <property type="match status" value="1"/>
</dbReference>
<protein>
    <recommendedName>
        <fullName evidence="2">Acyltransferase 3 domain-containing protein</fullName>
    </recommendedName>
</protein>